<feature type="region of interest" description="Disordered" evidence="1">
    <location>
        <begin position="76"/>
        <end position="121"/>
    </location>
</feature>
<sequence>MSKSTDFSAPPLQFEWKISQGGLEEKPELLPELEDQLKIMEAGPGAGERGQDSTAAPQTAGVWEAADGAVLAAGWQSSGIETPVPRPTPLTQRQETRSPKPPLPNHLEVKIRNPETSDFPNDIRLAPFLPAWKNITSD</sequence>
<evidence type="ECO:0000256" key="1">
    <source>
        <dbReference type="SAM" id="MobiDB-lite"/>
    </source>
</evidence>
<accession>A0A9Q1B3H2</accession>
<gene>
    <name evidence="2" type="ORF">JRQ81_014400</name>
</gene>
<dbReference type="EMBL" id="JAPFRF010000005">
    <property type="protein sequence ID" value="KAJ7332220.1"/>
    <property type="molecule type" value="Genomic_DNA"/>
</dbReference>
<evidence type="ECO:0000313" key="3">
    <source>
        <dbReference type="Proteomes" id="UP001142489"/>
    </source>
</evidence>
<comment type="caution">
    <text evidence="2">The sequence shown here is derived from an EMBL/GenBank/DDBJ whole genome shotgun (WGS) entry which is preliminary data.</text>
</comment>
<protein>
    <submittedName>
        <fullName evidence="2">Uncharacterized protein</fullName>
    </submittedName>
</protein>
<name>A0A9Q1B3H2_9SAUR</name>
<reference evidence="2" key="1">
    <citation type="journal article" date="2023" name="DNA Res.">
        <title>Chromosome-level genome assembly of Phrynocephalus forsythii using third-generation DNA sequencing and Hi-C analysis.</title>
        <authorList>
            <person name="Qi Y."/>
            <person name="Zhao W."/>
            <person name="Zhao Y."/>
            <person name="Niu C."/>
            <person name="Cao S."/>
            <person name="Zhang Y."/>
        </authorList>
    </citation>
    <scope>NUCLEOTIDE SEQUENCE</scope>
    <source>
        <tissue evidence="2">Muscle</tissue>
    </source>
</reference>
<keyword evidence="3" id="KW-1185">Reference proteome</keyword>
<proteinExistence type="predicted"/>
<dbReference type="AlphaFoldDB" id="A0A9Q1B3H2"/>
<dbReference type="Proteomes" id="UP001142489">
    <property type="component" value="Unassembled WGS sequence"/>
</dbReference>
<organism evidence="2 3">
    <name type="scientific">Phrynocephalus forsythii</name>
    <dbReference type="NCBI Taxonomy" id="171643"/>
    <lineage>
        <taxon>Eukaryota</taxon>
        <taxon>Metazoa</taxon>
        <taxon>Chordata</taxon>
        <taxon>Craniata</taxon>
        <taxon>Vertebrata</taxon>
        <taxon>Euteleostomi</taxon>
        <taxon>Lepidosauria</taxon>
        <taxon>Squamata</taxon>
        <taxon>Bifurcata</taxon>
        <taxon>Unidentata</taxon>
        <taxon>Episquamata</taxon>
        <taxon>Toxicofera</taxon>
        <taxon>Iguania</taxon>
        <taxon>Acrodonta</taxon>
        <taxon>Agamidae</taxon>
        <taxon>Agaminae</taxon>
        <taxon>Phrynocephalus</taxon>
    </lineage>
</organism>
<evidence type="ECO:0000313" key="2">
    <source>
        <dbReference type="EMBL" id="KAJ7332220.1"/>
    </source>
</evidence>